<keyword evidence="1" id="KW-1277">Toxin-antitoxin system</keyword>
<organism evidence="2 3">
    <name type="scientific">Sphingobacterium pedocola</name>
    <dbReference type="NCBI Taxonomy" id="2082722"/>
    <lineage>
        <taxon>Bacteria</taxon>
        <taxon>Pseudomonadati</taxon>
        <taxon>Bacteroidota</taxon>
        <taxon>Sphingobacteriia</taxon>
        <taxon>Sphingobacteriales</taxon>
        <taxon>Sphingobacteriaceae</taxon>
        <taxon>Sphingobacterium</taxon>
    </lineage>
</organism>
<dbReference type="Gene3D" id="3.30.2310.20">
    <property type="entry name" value="RelE-like"/>
    <property type="match status" value="1"/>
</dbReference>
<reference evidence="2 3" key="1">
    <citation type="submission" date="2018-02" db="EMBL/GenBank/DDBJ databases">
        <title>Sphingobacterium KA21.</title>
        <authorList>
            <person name="Vasarhelyi B.M."/>
            <person name="Deshmukh S."/>
            <person name="Balint B."/>
            <person name="Kukolya J."/>
        </authorList>
    </citation>
    <scope>NUCLEOTIDE SEQUENCE [LARGE SCALE GENOMIC DNA]</scope>
    <source>
        <strain evidence="2 3">Ka21</strain>
    </source>
</reference>
<dbReference type="InterPro" id="IPR035093">
    <property type="entry name" value="RelE/ParE_toxin_dom_sf"/>
</dbReference>
<dbReference type="InterPro" id="IPR007712">
    <property type="entry name" value="RelE/ParE_toxin"/>
</dbReference>
<keyword evidence="3" id="KW-1185">Reference proteome</keyword>
<name>A0ABR9TD80_9SPHI</name>
<protein>
    <submittedName>
        <fullName evidence="2">Type II toxin-antitoxin system RelE/ParE family toxin</fullName>
    </submittedName>
</protein>
<dbReference type="Pfam" id="PF05016">
    <property type="entry name" value="ParE_toxin"/>
    <property type="match status" value="1"/>
</dbReference>
<dbReference type="SUPFAM" id="SSF143011">
    <property type="entry name" value="RelE-like"/>
    <property type="match status" value="1"/>
</dbReference>
<evidence type="ECO:0000256" key="1">
    <source>
        <dbReference type="ARBA" id="ARBA00022649"/>
    </source>
</evidence>
<gene>
    <name evidence="2" type="ORF">C4F40_21425</name>
</gene>
<comment type="caution">
    <text evidence="2">The sequence shown here is derived from an EMBL/GenBank/DDBJ whole genome shotgun (WGS) entry which is preliminary data.</text>
</comment>
<evidence type="ECO:0000313" key="3">
    <source>
        <dbReference type="Proteomes" id="UP000618319"/>
    </source>
</evidence>
<dbReference type="EMBL" id="PSKQ01000027">
    <property type="protein sequence ID" value="MBE8723284.1"/>
    <property type="molecule type" value="Genomic_DNA"/>
</dbReference>
<dbReference type="Proteomes" id="UP000618319">
    <property type="component" value="Unassembled WGS sequence"/>
</dbReference>
<evidence type="ECO:0000313" key="2">
    <source>
        <dbReference type="EMBL" id="MBE8723284.1"/>
    </source>
</evidence>
<sequence>MGLKVYWTDSAKNELKNIFNYHKEKVSLKIARQITTQIAESAKNLSNFPEIGVHEELLQERPQNFRYIVSTNYKIIYWINDKKTALKLSMYLMPDKIQLKLSELNKKTFKLG</sequence>
<accession>A0ABR9TD80</accession>
<proteinExistence type="predicted"/>
<dbReference type="RefSeq" id="WP_196941416.1">
    <property type="nucleotide sequence ID" value="NZ_MU158693.1"/>
</dbReference>